<dbReference type="PANTHER" id="PTHR31741:SF45">
    <property type="entry name" value="O-FUCOSYLTRANSFERASE FAMILY PROTEIN"/>
    <property type="match status" value="1"/>
</dbReference>
<dbReference type="EMBL" id="JABFAF010269318">
    <property type="protein sequence ID" value="MBA0877780.1"/>
    <property type="molecule type" value="Genomic_DNA"/>
</dbReference>
<dbReference type="Proteomes" id="UP000593576">
    <property type="component" value="Unassembled WGS sequence"/>
</dbReference>
<name>A0A7J9N3G2_GOSSC</name>
<accession>A0A7J9N3G2</accession>
<feature type="region of interest" description="Disordered" evidence="1">
    <location>
        <begin position="72"/>
        <end position="94"/>
    </location>
</feature>
<organism evidence="2 3">
    <name type="scientific">Gossypium schwendimanii</name>
    <name type="common">Cotton</name>
    <dbReference type="NCBI Taxonomy" id="34291"/>
    <lineage>
        <taxon>Eukaryota</taxon>
        <taxon>Viridiplantae</taxon>
        <taxon>Streptophyta</taxon>
        <taxon>Embryophyta</taxon>
        <taxon>Tracheophyta</taxon>
        <taxon>Spermatophyta</taxon>
        <taxon>Magnoliopsida</taxon>
        <taxon>eudicotyledons</taxon>
        <taxon>Gunneridae</taxon>
        <taxon>Pentapetalae</taxon>
        <taxon>rosids</taxon>
        <taxon>malvids</taxon>
        <taxon>Malvales</taxon>
        <taxon>Malvaceae</taxon>
        <taxon>Malvoideae</taxon>
        <taxon>Gossypium</taxon>
    </lineage>
</organism>
<dbReference type="GO" id="GO:0005737">
    <property type="term" value="C:cytoplasm"/>
    <property type="evidence" value="ECO:0007669"/>
    <property type="project" value="TreeGrafter"/>
</dbReference>
<sequence>YLGFKKTILLDRKAVVDLVDLYKAGSISWDKFSSEMKEAHADRMGNPAERLVIPGKPKKEDYFYTNPEECLASFDDPQLSNDDHQQDADAEAEP</sequence>
<evidence type="ECO:0000256" key="1">
    <source>
        <dbReference type="SAM" id="MobiDB-lite"/>
    </source>
</evidence>
<dbReference type="AlphaFoldDB" id="A0A7J9N3G2"/>
<protein>
    <submittedName>
        <fullName evidence="2">Uncharacterized protein</fullName>
    </submittedName>
</protein>
<evidence type="ECO:0000313" key="3">
    <source>
        <dbReference type="Proteomes" id="UP000593576"/>
    </source>
</evidence>
<proteinExistence type="predicted"/>
<comment type="caution">
    <text evidence="2">The sequence shown here is derived from an EMBL/GenBank/DDBJ whole genome shotgun (WGS) entry which is preliminary data.</text>
</comment>
<keyword evidence="3" id="KW-1185">Reference proteome</keyword>
<gene>
    <name evidence="2" type="ORF">Goshw_015945</name>
</gene>
<evidence type="ECO:0000313" key="2">
    <source>
        <dbReference type="EMBL" id="MBA0877780.1"/>
    </source>
</evidence>
<reference evidence="2 3" key="1">
    <citation type="journal article" date="2019" name="Genome Biol. Evol.">
        <title>Insights into the evolution of the New World diploid cottons (Gossypium, subgenus Houzingenia) based on genome sequencing.</title>
        <authorList>
            <person name="Grover C.E."/>
            <person name="Arick M.A. 2nd"/>
            <person name="Thrash A."/>
            <person name="Conover J.L."/>
            <person name="Sanders W.S."/>
            <person name="Peterson D.G."/>
            <person name="Frelichowski J.E."/>
            <person name="Scheffler J.A."/>
            <person name="Scheffler B.E."/>
            <person name="Wendel J.F."/>
        </authorList>
    </citation>
    <scope>NUCLEOTIDE SEQUENCE [LARGE SCALE GENOMIC DNA]</scope>
    <source>
        <strain evidence="2">1</strain>
        <tissue evidence="2">Leaf</tissue>
    </source>
</reference>
<feature type="non-terminal residue" evidence="2">
    <location>
        <position position="1"/>
    </location>
</feature>
<dbReference type="OrthoDB" id="1690202at2759"/>
<dbReference type="PANTHER" id="PTHR31741">
    <property type="entry name" value="OS02G0726500 PROTEIN-RELATED"/>
    <property type="match status" value="1"/>
</dbReference>